<comment type="subcellular location">
    <subcellularLocation>
        <location evidence="1">Membrane</location>
        <topology evidence="1">Multi-pass membrane protein</topology>
    </subcellularLocation>
</comment>
<dbReference type="GO" id="GO:0016020">
    <property type="term" value="C:membrane"/>
    <property type="evidence" value="ECO:0007669"/>
    <property type="project" value="UniProtKB-SubCell"/>
</dbReference>
<protein>
    <recommendedName>
        <fullName evidence="7">Rhodopsin domain-containing protein</fullName>
    </recommendedName>
</protein>
<dbReference type="AlphaFoldDB" id="B2WBF1"/>
<evidence type="ECO:0000256" key="4">
    <source>
        <dbReference type="ARBA" id="ARBA00023136"/>
    </source>
</evidence>
<feature type="transmembrane region" description="Helical" evidence="6">
    <location>
        <begin position="58"/>
        <end position="76"/>
    </location>
</feature>
<evidence type="ECO:0000256" key="3">
    <source>
        <dbReference type="ARBA" id="ARBA00022989"/>
    </source>
</evidence>
<dbReference type="InterPro" id="IPR049326">
    <property type="entry name" value="Rhodopsin_dom_fungi"/>
</dbReference>
<accession>B2WBF1</accession>
<evidence type="ECO:0000256" key="1">
    <source>
        <dbReference type="ARBA" id="ARBA00004141"/>
    </source>
</evidence>
<dbReference type="PANTHER" id="PTHR33048">
    <property type="entry name" value="PTH11-LIKE INTEGRAL MEMBRANE PROTEIN (AFU_ORTHOLOGUE AFUA_5G11245)"/>
    <property type="match status" value="1"/>
</dbReference>
<dbReference type="EMBL" id="DS231621">
    <property type="protein sequence ID" value="EDU49883.1"/>
    <property type="molecule type" value="Genomic_DNA"/>
</dbReference>
<feature type="transmembrane region" description="Helical" evidence="6">
    <location>
        <begin position="88"/>
        <end position="108"/>
    </location>
</feature>
<evidence type="ECO:0000313" key="9">
    <source>
        <dbReference type="Proteomes" id="UP000001471"/>
    </source>
</evidence>
<reference evidence="9" key="1">
    <citation type="journal article" date="2013" name="G3 (Bethesda)">
        <title>Comparative genomics of a plant-pathogenic fungus, Pyrenophora tritici-repentis, reveals transduplication and the impact of repeat elements on pathogenicity and population divergence.</title>
        <authorList>
            <person name="Manning V.A."/>
            <person name="Pandelova I."/>
            <person name="Dhillon B."/>
            <person name="Wilhelm L.J."/>
            <person name="Goodwin S.B."/>
            <person name="Berlin A.M."/>
            <person name="Figueroa M."/>
            <person name="Freitag M."/>
            <person name="Hane J.K."/>
            <person name="Henrissat B."/>
            <person name="Holman W.H."/>
            <person name="Kodira C.D."/>
            <person name="Martin J."/>
            <person name="Oliver R.P."/>
            <person name="Robbertse B."/>
            <person name="Schackwitz W."/>
            <person name="Schwartz D.C."/>
            <person name="Spatafora J.W."/>
            <person name="Turgeon B.G."/>
            <person name="Yandava C."/>
            <person name="Young S."/>
            <person name="Zhou S."/>
            <person name="Zeng Q."/>
            <person name="Grigoriev I.V."/>
            <person name="Ma L.-J."/>
            <person name="Ciuffetti L.M."/>
        </authorList>
    </citation>
    <scope>NUCLEOTIDE SEQUENCE [LARGE SCALE GENOMIC DNA]</scope>
    <source>
        <strain evidence="9">Pt-1C-BFP</strain>
    </source>
</reference>
<dbReference type="PANTHER" id="PTHR33048:SF47">
    <property type="entry name" value="INTEGRAL MEMBRANE PROTEIN-RELATED"/>
    <property type="match status" value="1"/>
</dbReference>
<feature type="transmembrane region" description="Helical" evidence="6">
    <location>
        <begin position="12"/>
        <end position="31"/>
    </location>
</feature>
<dbReference type="Proteomes" id="UP000001471">
    <property type="component" value="Unassembled WGS sequence"/>
</dbReference>
<evidence type="ECO:0000256" key="6">
    <source>
        <dbReference type="SAM" id="Phobius"/>
    </source>
</evidence>
<dbReference type="InParanoid" id="B2WBF1"/>
<evidence type="ECO:0000259" key="7">
    <source>
        <dbReference type="Pfam" id="PF20684"/>
    </source>
</evidence>
<gene>
    <name evidence="8" type="ORF">PTRG_06964</name>
</gene>
<evidence type="ECO:0000313" key="8">
    <source>
        <dbReference type="EMBL" id="EDU49883.1"/>
    </source>
</evidence>
<dbReference type="OrthoDB" id="2496787at2759"/>
<feature type="domain" description="Rhodopsin" evidence="7">
    <location>
        <begin position="13"/>
        <end position="234"/>
    </location>
</feature>
<feature type="transmembrane region" description="Helical" evidence="6">
    <location>
        <begin position="133"/>
        <end position="154"/>
    </location>
</feature>
<evidence type="ECO:0000256" key="2">
    <source>
        <dbReference type="ARBA" id="ARBA00022692"/>
    </source>
</evidence>
<organism evidence="8 9">
    <name type="scientific">Pyrenophora tritici-repentis (strain Pt-1C-BFP)</name>
    <name type="common">Wheat tan spot fungus</name>
    <name type="synonym">Drechslera tritici-repentis</name>
    <dbReference type="NCBI Taxonomy" id="426418"/>
    <lineage>
        <taxon>Eukaryota</taxon>
        <taxon>Fungi</taxon>
        <taxon>Dikarya</taxon>
        <taxon>Ascomycota</taxon>
        <taxon>Pezizomycotina</taxon>
        <taxon>Dothideomycetes</taxon>
        <taxon>Pleosporomycetidae</taxon>
        <taxon>Pleosporales</taxon>
        <taxon>Pleosporineae</taxon>
        <taxon>Pleosporaceae</taxon>
        <taxon>Pyrenophora</taxon>
    </lineage>
</organism>
<sequence length="301" mass="34093">MVRNRQPELYSAAIITYTVAAAALLEMRWGLGIPIKDVNMSEDLVSYHFFLDLWIDEWFYTFAIGASKFVVLGLYWRTFSLSVTRWPIRILGVVSVCWVIVRIFLITLECKPIEKFWHQNLAGDCPMSPMVPLFASSIPHFLLEVGILVCPLYEISRLRIQTARKWAMGAMFGAGTLVCCSALGSIIHCIQLDRMADIDLTYDGVDDQIWAVCDVNLASIAMFYVTQMPILRVLITVRLGDTAAINPLTSVTGLHAQMEARDTYLKLTLCMSLVLMPLDQQIFNELSLNSFLNLSLKQFYL</sequence>
<dbReference type="InterPro" id="IPR052337">
    <property type="entry name" value="SAT4-like"/>
</dbReference>
<dbReference type="HOGENOM" id="CLU_924834_0_0_1"/>
<name>B2WBF1_PYRTR</name>
<proteinExistence type="inferred from homology"/>
<comment type="similarity">
    <text evidence="5">Belongs to the SAT4 family.</text>
</comment>
<dbReference type="Pfam" id="PF20684">
    <property type="entry name" value="Fung_rhodopsin"/>
    <property type="match status" value="1"/>
</dbReference>
<keyword evidence="4 6" id="KW-0472">Membrane</keyword>
<keyword evidence="3 6" id="KW-1133">Transmembrane helix</keyword>
<keyword evidence="2 6" id="KW-0812">Transmembrane</keyword>
<feature type="transmembrane region" description="Helical" evidence="6">
    <location>
        <begin position="166"/>
        <end position="188"/>
    </location>
</feature>
<evidence type="ECO:0000256" key="5">
    <source>
        <dbReference type="ARBA" id="ARBA00038359"/>
    </source>
</evidence>